<evidence type="ECO:0000256" key="2">
    <source>
        <dbReference type="ARBA" id="ARBA00022723"/>
    </source>
</evidence>
<dbReference type="InterPro" id="IPR007160">
    <property type="entry name" value="DUF362"/>
</dbReference>
<keyword evidence="2" id="KW-0479">Metal-binding</keyword>
<dbReference type="InterPro" id="IPR050157">
    <property type="entry name" value="PSI_iron-sulfur_center"/>
</dbReference>
<dbReference type="GO" id="GO:0051539">
    <property type="term" value="F:4 iron, 4 sulfur cluster binding"/>
    <property type="evidence" value="ECO:0007669"/>
    <property type="project" value="UniProtKB-KW"/>
</dbReference>
<accession>A0A644X0P5</accession>
<keyword evidence="3" id="KW-0408">Iron</keyword>
<protein>
    <recommendedName>
        <fullName evidence="5">4Fe-4S ferredoxin-type domain-containing protein</fullName>
    </recommendedName>
</protein>
<dbReference type="PROSITE" id="PS00198">
    <property type="entry name" value="4FE4S_FER_1"/>
    <property type="match status" value="1"/>
</dbReference>
<organism evidence="6">
    <name type="scientific">bioreactor metagenome</name>
    <dbReference type="NCBI Taxonomy" id="1076179"/>
    <lineage>
        <taxon>unclassified sequences</taxon>
        <taxon>metagenomes</taxon>
        <taxon>ecological metagenomes</taxon>
    </lineage>
</organism>
<dbReference type="SUPFAM" id="SSF54862">
    <property type="entry name" value="4Fe-4S ferredoxins"/>
    <property type="match status" value="1"/>
</dbReference>
<keyword evidence="1" id="KW-0004">4Fe-4S</keyword>
<dbReference type="AlphaFoldDB" id="A0A644X0P5"/>
<feature type="domain" description="4Fe-4S ferredoxin-type" evidence="5">
    <location>
        <begin position="340"/>
        <end position="369"/>
    </location>
</feature>
<dbReference type="PANTHER" id="PTHR24960">
    <property type="entry name" value="PHOTOSYSTEM I IRON-SULFUR CENTER-RELATED"/>
    <property type="match status" value="1"/>
</dbReference>
<feature type="domain" description="4Fe-4S ferredoxin-type" evidence="5">
    <location>
        <begin position="311"/>
        <end position="338"/>
    </location>
</feature>
<keyword evidence="4" id="KW-0411">Iron-sulfur</keyword>
<dbReference type="Pfam" id="PF04015">
    <property type="entry name" value="DUF362"/>
    <property type="match status" value="1"/>
</dbReference>
<dbReference type="GO" id="GO:0046872">
    <property type="term" value="F:metal ion binding"/>
    <property type="evidence" value="ECO:0007669"/>
    <property type="project" value="UniProtKB-KW"/>
</dbReference>
<reference evidence="6" key="1">
    <citation type="submission" date="2019-08" db="EMBL/GenBank/DDBJ databases">
        <authorList>
            <person name="Kucharzyk K."/>
            <person name="Murdoch R.W."/>
            <person name="Higgins S."/>
            <person name="Loffler F."/>
        </authorList>
    </citation>
    <scope>NUCLEOTIDE SEQUENCE</scope>
</reference>
<dbReference type="Gene3D" id="3.30.70.20">
    <property type="match status" value="1"/>
</dbReference>
<dbReference type="PANTHER" id="PTHR24960:SF76">
    <property type="entry name" value="4FE-4S FERREDOXIN-TYPE DOMAIN-CONTAINING PROTEIN"/>
    <property type="match status" value="1"/>
</dbReference>
<evidence type="ECO:0000256" key="3">
    <source>
        <dbReference type="ARBA" id="ARBA00023004"/>
    </source>
</evidence>
<name>A0A644X0P5_9ZZZZ</name>
<evidence type="ECO:0000313" key="6">
    <source>
        <dbReference type="EMBL" id="MPM09725.1"/>
    </source>
</evidence>
<evidence type="ECO:0000256" key="1">
    <source>
        <dbReference type="ARBA" id="ARBA00022485"/>
    </source>
</evidence>
<gene>
    <name evidence="6" type="ORF">SDC9_56047</name>
</gene>
<sequence>MSCVAIVYCESYDQVLVDAAVEEACLLGGMPDVTGKSILLKPNILSDAKEDRCITTHSQVVRSVVRLLKGKGAKRILIGDSPGLQKPSFLPKASGIHRVCLEEGVDWVDFTKQPTLTTIPYTRGKKLPLASILGEVDMVFSLPKFKTHQLMYATGAVKNLFGLVPNLYKSPCHVQFPSREQFASLMVGIAAVVKPSFSLMDGIIGMEGPGPANGRPRHMGLLLASCDALALDYAQAQIMGYEPKSIPIIAEGLRRGLGSAPTLYPKLNAGDLVQHDFLRIEMQKQTRFFHSLIIPFVLSRYIRWKVKRERKAPVFLSDPCILCRKCIDICPANALTMQHKRIIIDPSVCIRCYCCHEVCPASAIAVDEEINS</sequence>
<comment type="caution">
    <text evidence="6">The sequence shown here is derived from an EMBL/GenBank/DDBJ whole genome shotgun (WGS) entry which is preliminary data.</text>
</comment>
<dbReference type="Pfam" id="PF13237">
    <property type="entry name" value="Fer4_10"/>
    <property type="match status" value="1"/>
</dbReference>
<dbReference type="PROSITE" id="PS51379">
    <property type="entry name" value="4FE4S_FER_2"/>
    <property type="match status" value="2"/>
</dbReference>
<dbReference type="InterPro" id="IPR017900">
    <property type="entry name" value="4Fe4S_Fe_S_CS"/>
</dbReference>
<evidence type="ECO:0000256" key="4">
    <source>
        <dbReference type="ARBA" id="ARBA00023014"/>
    </source>
</evidence>
<evidence type="ECO:0000259" key="5">
    <source>
        <dbReference type="PROSITE" id="PS51379"/>
    </source>
</evidence>
<dbReference type="InterPro" id="IPR017896">
    <property type="entry name" value="4Fe4S_Fe-S-bd"/>
</dbReference>
<proteinExistence type="predicted"/>
<dbReference type="EMBL" id="VSSQ01001604">
    <property type="protein sequence ID" value="MPM09725.1"/>
    <property type="molecule type" value="Genomic_DNA"/>
</dbReference>